<feature type="compositionally biased region" description="Low complexity" evidence="6">
    <location>
        <begin position="127"/>
        <end position="144"/>
    </location>
</feature>
<feature type="compositionally biased region" description="Polar residues" evidence="6">
    <location>
        <begin position="94"/>
        <end position="123"/>
    </location>
</feature>
<dbReference type="OrthoDB" id="5226580at2759"/>
<feature type="region of interest" description="Disordered" evidence="6">
    <location>
        <begin position="1"/>
        <end position="24"/>
    </location>
</feature>
<feature type="region of interest" description="Disordered" evidence="6">
    <location>
        <begin position="93"/>
        <end position="171"/>
    </location>
</feature>
<protein>
    <recommendedName>
        <fullName evidence="7">Zn(2)-C6 fungal-type domain-containing protein</fullName>
    </recommendedName>
</protein>
<dbReference type="GO" id="GO:0000976">
    <property type="term" value="F:transcription cis-regulatory region binding"/>
    <property type="evidence" value="ECO:0007669"/>
    <property type="project" value="TreeGrafter"/>
</dbReference>
<feature type="compositionally biased region" description="Low complexity" evidence="6">
    <location>
        <begin position="10"/>
        <end position="24"/>
    </location>
</feature>
<evidence type="ECO:0000313" key="8">
    <source>
        <dbReference type="EMBL" id="KAF4122963.1"/>
    </source>
</evidence>
<feature type="domain" description="Zn(2)-C6 fungal-type" evidence="7">
    <location>
        <begin position="26"/>
        <end position="56"/>
    </location>
</feature>
<comment type="caution">
    <text evidence="8">The sequence shown here is derived from an EMBL/GenBank/DDBJ whole genome shotgun (WGS) entry which is preliminary data.</text>
</comment>
<feature type="region of interest" description="Disordered" evidence="6">
    <location>
        <begin position="579"/>
        <end position="623"/>
    </location>
</feature>
<feature type="compositionally biased region" description="Polar residues" evidence="6">
    <location>
        <begin position="152"/>
        <end position="163"/>
    </location>
</feature>
<dbReference type="CDD" id="cd00067">
    <property type="entry name" value="GAL4"/>
    <property type="match status" value="1"/>
</dbReference>
<comment type="subcellular location">
    <subcellularLocation>
        <location evidence="1">Nucleus</location>
    </subcellularLocation>
</comment>
<dbReference type="InterPro" id="IPR001138">
    <property type="entry name" value="Zn2Cys6_DnaBD"/>
</dbReference>
<organism evidence="8 9">
    <name type="scientific">Geosmithia morbida</name>
    <dbReference type="NCBI Taxonomy" id="1094350"/>
    <lineage>
        <taxon>Eukaryota</taxon>
        <taxon>Fungi</taxon>
        <taxon>Dikarya</taxon>
        <taxon>Ascomycota</taxon>
        <taxon>Pezizomycotina</taxon>
        <taxon>Sordariomycetes</taxon>
        <taxon>Hypocreomycetidae</taxon>
        <taxon>Hypocreales</taxon>
        <taxon>Bionectriaceae</taxon>
        <taxon>Geosmithia</taxon>
    </lineage>
</organism>
<proteinExistence type="predicted"/>
<dbReference type="GO" id="GO:0005634">
    <property type="term" value="C:nucleus"/>
    <property type="evidence" value="ECO:0007669"/>
    <property type="project" value="UniProtKB-SubCell"/>
</dbReference>
<evidence type="ECO:0000256" key="5">
    <source>
        <dbReference type="ARBA" id="ARBA00023242"/>
    </source>
</evidence>
<dbReference type="PROSITE" id="PS00463">
    <property type="entry name" value="ZN2_CY6_FUNGAL_1"/>
    <property type="match status" value="1"/>
</dbReference>
<dbReference type="PANTHER" id="PTHR31845">
    <property type="entry name" value="FINGER DOMAIN PROTEIN, PUTATIVE-RELATED"/>
    <property type="match status" value="1"/>
</dbReference>
<accession>A0A9P4YTS3</accession>
<keyword evidence="9" id="KW-1185">Reference proteome</keyword>
<evidence type="ECO:0000256" key="3">
    <source>
        <dbReference type="ARBA" id="ARBA00023125"/>
    </source>
</evidence>
<sequence length="674" mass="74281">MAPPSKILQSPSPSSAEGAPAGYGRSCTNCSRAKCKCIIRTAGHPCERCERLGKGCQPIAATRKRVPRKNPPSRTAQLEEKLDDLVTILRYSRAPSSQLQPQATGASVPSNVGPSSLPLTSRLDSLATAATATGPHPTSAPPAARCVLEGDGSTSHRGTVSLDQRSDDTYPSPMEAEACLQRFRSWLVNFPFMHLPPDLTAASLREERPFLWLCVMNITSSSIPHTEKMKLKIRRELAEAIVVKHEPRMEILLGLLAYLSWAFMCSSPGWKPFLVLFSQLALSVTYELALTRSSFDEGPFSMTFKIPGPRPKHAKLCTAEERRALVAVWFLTSAIATFLGRIDPFRWNPHMDECLEALELEKETPDDETLVALVRLQLVSYEAHMHIVDDAASHAERTPSYVYRKGLLIQLNKVREGISSRAAANSSVQAHSYATEMTIHSTGLFSAKVPQTLRIDAMYSCLQACRRWLDIWFSIPHQEVPGMTLVFYVQLMHTQKILYFLHTTDEPAWDKEIARGTADILEVLDRTIQRLVEMQEAYPLHGGGDNDWGLYAKAAKMIRSIKATWEPAVLQASGRANHLSVSNQNPDQNRNPNPNIYRPTSMQMPSNGSDHTGTSGRDSAMMMSGMGAPIGGGPHLAVHNAAAAAAAAAEFSDPTIMDFTDFSWMVEGCIPWDS</sequence>
<keyword evidence="5" id="KW-0539">Nucleus</keyword>
<dbReference type="GO" id="GO:0000981">
    <property type="term" value="F:DNA-binding transcription factor activity, RNA polymerase II-specific"/>
    <property type="evidence" value="ECO:0007669"/>
    <property type="project" value="InterPro"/>
</dbReference>
<dbReference type="PANTHER" id="PTHR31845:SF32">
    <property type="entry name" value="MISCELLANEOUS ZN(II)2CYS6 TRANSCRIPTION FACTOR (EUROFUNG)-RELATED"/>
    <property type="match status" value="1"/>
</dbReference>
<dbReference type="Gene3D" id="4.10.240.10">
    <property type="entry name" value="Zn(2)-C6 fungal-type DNA-binding domain"/>
    <property type="match status" value="1"/>
</dbReference>
<evidence type="ECO:0000256" key="1">
    <source>
        <dbReference type="ARBA" id="ARBA00004123"/>
    </source>
</evidence>
<feature type="compositionally biased region" description="Polar residues" evidence="6">
    <location>
        <begin position="598"/>
        <end position="617"/>
    </location>
</feature>
<feature type="compositionally biased region" description="Low complexity" evidence="6">
    <location>
        <begin position="583"/>
        <end position="595"/>
    </location>
</feature>
<evidence type="ECO:0000259" key="7">
    <source>
        <dbReference type="PROSITE" id="PS00463"/>
    </source>
</evidence>
<dbReference type="InterPro" id="IPR051089">
    <property type="entry name" value="prtT"/>
</dbReference>
<evidence type="ECO:0000313" key="9">
    <source>
        <dbReference type="Proteomes" id="UP000749293"/>
    </source>
</evidence>
<evidence type="ECO:0000256" key="2">
    <source>
        <dbReference type="ARBA" id="ARBA00023015"/>
    </source>
</evidence>
<gene>
    <name evidence="8" type="ORF">GMORB2_6511</name>
</gene>
<keyword evidence="2" id="KW-0805">Transcription regulation</keyword>
<dbReference type="GeneID" id="55972736"/>
<dbReference type="AlphaFoldDB" id="A0A9P4YTS3"/>
<keyword evidence="3" id="KW-0238">DNA-binding</keyword>
<dbReference type="InterPro" id="IPR036864">
    <property type="entry name" value="Zn2-C6_fun-type_DNA-bd_sf"/>
</dbReference>
<evidence type="ECO:0000256" key="6">
    <source>
        <dbReference type="SAM" id="MobiDB-lite"/>
    </source>
</evidence>
<dbReference type="GO" id="GO:0008270">
    <property type="term" value="F:zinc ion binding"/>
    <property type="evidence" value="ECO:0007669"/>
    <property type="project" value="InterPro"/>
</dbReference>
<keyword evidence="4" id="KW-0804">Transcription</keyword>
<evidence type="ECO:0000256" key="4">
    <source>
        <dbReference type="ARBA" id="ARBA00023163"/>
    </source>
</evidence>
<name>A0A9P4YTS3_9HYPO</name>
<dbReference type="EMBL" id="JAANYQ010000007">
    <property type="protein sequence ID" value="KAF4122963.1"/>
    <property type="molecule type" value="Genomic_DNA"/>
</dbReference>
<dbReference type="RefSeq" id="XP_035321615.1">
    <property type="nucleotide sequence ID" value="XM_035468481.1"/>
</dbReference>
<dbReference type="Proteomes" id="UP000749293">
    <property type="component" value="Unassembled WGS sequence"/>
</dbReference>
<reference evidence="8" key="1">
    <citation type="submission" date="2020-03" db="EMBL/GenBank/DDBJ databases">
        <title>Site-based positive gene gene selection in Geosmithia morbida across the United States reveals a broad range of putative effectors and factors for local host and environmental adapation.</title>
        <authorList>
            <person name="Onufrak A."/>
            <person name="Murdoch R.W."/>
            <person name="Gazis R."/>
            <person name="Huff M."/>
            <person name="Staton M."/>
            <person name="Klingeman W."/>
            <person name="Hadziabdic D."/>
        </authorList>
    </citation>
    <scope>NUCLEOTIDE SEQUENCE</scope>
    <source>
        <strain evidence="8">1262</strain>
    </source>
</reference>